<evidence type="ECO:0000313" key="5">
    <source>
        <dbReference type="Proteomes" id="UP000296822"/>
    </source>
</evidence>
<dbReference type="Proteomes" id="UP000296822">
    <property type="component" value="Chromosome"/>
</dbReference>
<reference evidence="4 5" key="1">
    <citation type="journal article" date="2019" name="Nat. Commun.">
        <title>A new type of DNA phosphorothioation-based antiviral system in archaea.</title>
        <authorList>
            <person name="Xiong L."/>
            <person name="Liu S."/>
            <person name="Chen S."/>
            <person name="Xiao Y."/>
            <person name="Zhu B."/>
            <person name="Gao Y."/>
            <person name="Zhang Y."/>
            <person name="Chen B."/>
            <person name="Luo J."/>
            <person name="Deng Z."/>
            <person name="Chen X."/>
            <person name="Wang L."/>
            <person name="Chen S."/>
        </authorList>
    </citation>
    <scope>NUCLEOTIDE SEQUENCE [LARGE SCALE GENOMIC DNA]</scope>
    <source>
        <strain evidence="4 5">JCM 10635</strain>
    </source>
</reference>
<dbReference type="Pfam" id="PF00561">
    <property type="entry name" value="Abhydrolase_1"/>
    <property type="match status" value="1"/>
</dbReference>
<sequence length="304" mass="34752">MESRSAERLETDARLLPTSGPASTVRRVNGVRLHTVEAGAEDAPLVVLLHGFPEFWYSWRHQIDPLVEAGYRVLVPDQRGYNLSDKPTGVRSYRIRNCSRDITALIASAGYEQAHVVGHDWGGMVAWDLARRQPSVVDRLGIINAPHPDVYRRHLLSSPAQLRRSWYVFCFQLPWLPERLCRMRDFRLLERALSETAAPETFLDDELARYREAWHKAGALTGMLNWYRAAARYPPTLSRERVEAPTMIVWGEDDAALTTELAVDSDQCCATSRLELLPETSHWVQHERPEQLSELLLEWLSATN</sequence>
<feature type="compositionally biased region" description="Basic and acidic residues" evidence="2">
    <location>
        <begin position="1"/>
        <end position="13"/>
    </location>
</feature>
<dbReference type="Gene3D" id="3.40.50.1820">
    <property type="entry name" value="alpha/beta hydrolase"/>
    <property type="match status" value="1"/>
</dbReference>
<gene>
    <name evidence="4" type="ORF">DV706_15050</name>
</gene>
<dbReference type="PRINTS" id="PR00412">
    <property type="entry name" value="EPOXHYDRLASE"/>
</dbReference>
<keyword evidence="1 4" id="KW-0378">Hydrolase</keyword>
<dbReference type="EMBL" id="CP031305">
    <property type="protein sequence ID" value="QCC55669.1"/>
    <property type="molecule type" value="Genomic_DNA"/>
</dbReference>
<evidence type="ECO:0000259" key="3">
    <source>
        <dbReference type="Pfam" id="PF00561"/>
    </source>
</evidence>
<dbReference type="KEGG" id="nbg:DV706_15050"/>
<name>A0A4D6HNV2_9EURY</name>
<dbReference type="GO" id="GO:0016787">
    <property type="term" value="F:hydrolase activity"/>
    <property type="evidence" value="ECO:0007669"/>
    <property type="project" value="UniProtKB-KW"/>
</dbReference>
<dbReference type="RefSeq" id="WP_006067592.1">
    <property type="nucleotide sequence ID" value="NZ_CP031305.1"/>
</dbReference>
<accession>A0A4D6HNV2</accession>
<evidence type="ECO:0000256" key="2">
    <source>
        <dbReference type="SAM" id="MobiDB-lite"/>
    </source>
</evidence>
<organism evidence="4 5">
    <name type="scientific">Natronorubrum bangense</name>
    <dbReference type="NCBI Taxonomy" id="61858"/>
    <lineage>
        <taxon>Archaea</taxon>
        <taxon>Methanobacteriati</taxon>
        <taxon>Methanobacteriota</taxon>
        <taxon>Stenosarchaea group</taxon>
        <taxon>Halobacteria</taxon>
        <taxon>Halobacteriales</taxon>
        <taxon>Natrialbaceae</taxon>
        <taxon>Natronorubrum</taxon>
    </lineage>
</organism>
<dbReference type="AlphaFoldDB" id="A0A4D6HNV2"/>
<protein>
    <submittedName>
        <fullName evidence="4">Alpha/beta hydrolase</fullName>
    </submittedName>
</protein>
<dbReference type="InterPro" id="IPR000639">
    <property type="entry name" value="Epox_hydrolase-like"/>
</dbReference>
<dbReference type="SUPFAM" id="SSF53474">
    <property type="entry name" value="alpha/beta-Hydrolases"/>
    <property type="match status" value="1"/>
</dbReference>
<dbReference type="GeneID" id="39852584"/>
<proteinExistence type="predicted"/>
<feature type="region of interest" description="Disordered" evidence="2">
    <location>
        <begin position="1"/>
        <end position="20"/>
    </location>
</feature>
<evidence type="ECO:0000256" key="1">
    <source>
        <dbReference type="ARBA" id="ARBA00022801"/>
    </source>
</evidence>
<evidence type="ECO:0000313" key="4">
    <source>
        <dbReference type="EMBL" id="QCC55669.1"/>
    </source>
</evidence>
<dbReference type="InterPro" id="IPR029058">
    <property type="entry name" value="AB_hydrolase_fold"/>
</dbReference>
<feature type="domain" description="AB hydrolase-1" evidence="3">
    <location>
        <begin position="44"/>
        <end position="289"/>
    </location>
</feature>
<dbReference type="PRINTS" id="PR00111">
    <property type="entry name" value="ABHYDROLASE"/>
</dbReference>
<dbReference type="PANTHER" id="PTHR43329">
    <property type="entry name" value="EPOXIDE HYDROLASE"/>
    <property type="match status" value="1"/>
</dbReference>
<dbReference type="InterPro" id="IPR000073">
    <property type="entry name" value="AB_hydrolase_1"/>
</dbReference>